<organism evidence="2 3">
    <name type="scientific">Aureliella helgolandensis</name>
    <dbReference type="NCBI Taxonomy" id="2527968"/>
    <lineage>
        <taxon>Bacteria</taxon>
        <taxon>Pseudomonadati</taxon>
        <taxon>Planctomycetota</taxon>
        <taxon>Planctomycetia</taxon>
        <taxon>Pirellulales</taxon>
        <taxon>Pirellulaceae</taxon>
        <taxon>Aureliella</taxon>
    </lineage>
</organism>
<name>A0A518GGG7_9BACT</name>
<reference evidence="2 3" key="1">
    <citation type="submission" date="2019-02" db="EMBL/GenBank/DDBJ databases">
        <title>Deep-cultivation of Planctomycetes and their phenomic and genomic characterization uncovers novel biology.</title>
        <authorList>
            <person name="Wiegand S."/>
            <person name="Jogler M."/>
            <person name="Boedeker C."/>
            <person name="Pinto D."/>
            <person name="Vollmers J."/>
            <person name="Rivas-Marin E."/>
            <person name="Kohn T."/>
            <person name="Peeters S.H."/>
            <person name="Heuer A."/>
            <person name="Rast P."/>
            <person name="Oberbeckmann S."/>
            <person name="Bunk B."/>
            <person name="Jeske O."/>
            <person name="Meyerdierks A."/>
            <person name="Storesund J.E."/>
            <person name="Kallscheuer N."/>
            <person name="Luecker S."/>
            <person name="Lage O.M."/>
            <person name="Pohl T."/>
            <person name="Merkel B.J."/>
            <person name="Hornburger P."/>
            <person name="Mueller R.-W."/>
            <person name="Bruemmer F."/>
            <person name="Labrenz M."/>
            <person name="Spormann A.M."/>
            <person name="Op den Camp H."/>
            <person name="Overmann J."/>
            <person name="Amann R."/>
            <person name="Jetten M.S.M."/>
            <person name="Mascher T."/>
            <person name="Medema M.H."/>
            <person name="Devos D.P."/>
            <person name="Kaster A.-K."/>
            <person name="Ovreas L."/>
            <person name="Rohde M."/>
            <person name="Galperin M.Y."/>
            <person name="Jogler C."/>
        </authorList>
    </citation>
    <scope>NUCLEOTIDE SEQUENCE [LARGE SCALE GENOMIC DNA]</scope>
    <source>
        <strain evidence="2 3">Q31a</strain>
    </source>
</reference>
<gene>
    <name evidence="2" type="ORF">Q31a_60850</name>
</gene>
<sequence length="318" mass="34952">MCLGWGMWSVCGGAATAQSTAAQPQSAAPPSAAPSGSAQTADKISTAILHRALYESVWGKPAHCVVRQSISVFDKRMSGIGEYVRIGGGSGRMKFSLRFSAHDHLNSLLQVCDGRRLMTIEEFGDQKHLSEVDLERVRNPLVWTTESVRNDPTTSMYLAIGGQAEALRKLCQQYHWTHLREAKLPVGDVWILSGQLATTPVVIHGQAPIDLKLNAPNQLGLLPTRAEVTVGTQESEVPFWLYSVLQTRTAEELGEQGQGYALRVSTEWAEPRLLAEEQLPAEFFEAPSVSGEHLTDETELYLPPTPRQLTAQRLPVNR</sequence>
<evidence type="ECO:0000313" key="3">
    <source>
        <dbReference type="Proteomes" id="UP000318017"/>
    </source>
</evidence>
<dbReference type="KEGG" id="ahel:Q31a_60850"/>
<dbReference type="EMBL" id="CP036298">
    <property type="protein sequence ID" value="QDV27692.1"/>
    <property type="molecule type" value="Genomic_DNA"/>
</dbReference>
<protein>
    <submittedName>
        <fullName evidence="2">Uncharacterized protein</fullName>
    </submittedName>
</protein>
<keyword evidence="3" id="KW-1185">Reference proteome</keyword>
<evidence type="ECO:0000256" key="1">
    <source>
        <dbReference type="SAM" id="MobiDB-lite"/>
    </source>
</evidence>
<accession>A0A518GGG7</accession>
<feature type="region of interest" description="Disordered" evidence="1">
    <location>
        <begin position="297"/>
        <end position="318"/>
    </location>
</feature>
<dbReference type="Proteomes" id="UP000318017">
    <property type="component" value="Chromosome"/>
</dbReference>
<dbReference type="AlphaFoldDB" id="A0A518GGG7"/>
<proteinExistence type="predicted"/>
<evidence type="ECO:0000313" key="2">
    <source>
        <dbReference type="EMBL" id="QDV27692.1"/>
    </source>
</evidence>